<feature type="compositionally biased region" description="Basic residues" evidence="1">
    <location>
        <begin position="316"/>
        <end position="326"/>
    </location>
</feature>
<proteinExistence type="predicted"/>
<keyword evidence="3" id="KW-1185">Reference proteome</keyword>
<comment type="caution">
    <text evidence="2">The sequence shown here is derived from an EMBL/GenBank/DDBJ whole genome shotgun (WGS) entry which is preliminary data.</text>
</comment>
<evidence type="ECO:0000313" key="2">
    <source>
        <dbReference type="EMBL" id="KAG5464851.1"/>
    </source>
</evidence>
<organism evidence="2 3">
    <name type="scientific">Leishmania orientalis</name>
    <dbReference type="NCBI Taxonomy" id="2249476"/>
    <lineage>
        <taxon>Eukaryota</taxon>
        <taxon>Discoba</taxon>
        <taxon>Euglenozoa</taxon>
        <taxon>Kinetoplastea</taxon>
        <taxon>Metakinetoplastina</taxon>
        <taxon>Trypanosomatida</taxon>
        <taxon>Trypanosomatidae</taxon>
        <taxon>Leishmaniinae</taxon>
        <taxon>Leishmania</taxon>
    </lineage>
</organism>
<feature type="compositionally biased region" description="Basic and acidic residues" evidence="1">
    <location>
        <begin position="466"/>
        <end position="475"/>
    </location>
</feature>
<name>A0A836FZM7_9TRYP</name>
<feature type="compositionally biased region" description="Basic residues" evidence="1">
    <location>
        <begin position="197"/>
        <end position="213"/>
    </location>
</feature>
<feature type="compositionally biased region" description="Basic residues" evidence="1">
    <location>
        <begin position="35"/>
        <end position="45"/>
    </location>
</feature>
<feature type="compositionally biased region" description="Polar residues" evidence="1">
    <location>
        <begin position="408"/>
        <end position="425"/>
    </location>
</feature>
<dbReference type="GeneID" id="92356315"/>
<reference evidence="3" key="1">
    <citation type="journal article" date="2021" name="Microbiol. Resour. Announc.">
        <title>LGAAP: Leishmaniinae Genome Assembly and Annotation Pipeline.</title>
        <authorList>
            <person name="Almutairi H."/>
            <person name="Urbaniak M.D."/>
            <person name="Bates M.D."/>
            <person name="Jariyapan N."/>
            <person name="Kwakye-Nuako G."/>
            <person name="Thomaz-Soccol V."/>
            <person name="Al-Salem W.S."/>
            <person name="Dillon R.J."/>
            <person name="Bates P.A."/>
            <person name="Gatherer D."/>
        </authorList>
    </citation>
    <scope>NUCLEOTIDE SEQUENCE [LARGE SCALE GENOMIC DNA]</scope>
</reference>
<evidence type="ECO:0000256" key="1">
    <source>
        <dbReference type="SAM" id="MobiDB-lite"/>
    </source>
</evidence>
<evidence type="ECO:0000313" key="3">
    <source>
        <dbReference type="Proteomes" id="UP000674143"/>
    </source>
</evidence>
<feature type="compositionally biased region" description="Basic residues" evidence="1">
    <location>
        <begin position="335"/>
        <end position="344"/>
    </location>
</feature>
<reference evidence="3" key="2">
    <citation type="journal article" date="2021" name="Sci. Data">
        <title>Chromosome-scale genome sequencing, assembly and annotation of six genomes from subfamily Leishmaniinae.</title>
        <authorList>
            <person name="Almutairi H."/>
            <person name="Urbaniak M.D."/>
            <person name="Bates M.D."/>
            <person name="Jariyapan N."/>
            <person name="Kwakye-Nuako G."/>
            <person name="Thomaz Soccol V."/>
            <person name="Al-Salem W.S."/>
            <person name="Dillon R.J."/>
            <person name="Bates P.A."/>
            <person name="Gatherer D."/>
        </authorList>
    </citation>
    <scope>NUCLEOTIDE SEQUENCE [LARGE SCALE GENOMIC DNA]</scope>
</reference>
<sequence>MSAARARPRYGDQPPSSSRWRYYEDEVYGQPINKRGSRPTPHRRYSSPQQKPQHSRGVDTPRKGLGFFAREPHRYPTDDHAPEDDPLPLRRQSTQPPRRHSSPISHHNGDNERKWVYQRRAVEPTSPQRDSTERKRYSWPRHAASIYHAWRTAPTAAENSERAPPHRSARTSTSGSPRRSHRQHEASQVGNDSVARSSRHRHRHSSASPRRSHGTVGSPSRREHRASSSLKPRHAPTEPHARSPQVSARRHRHSDTTSPISSAHATETTRRHDTLRYRSPHHAEMTAESEATPLRSRGPSRAKGGRSPEKEACSPARRRSAHRTRSSRPESRPHSERRRRHHHASAPGSADEESRRSRHTPLPRPLSEDRYAVRLPTTESKYVRPAANSHTPARPRSGSYIEVISVHSGRQGSTNGWSNSHSSALHSPRRPRDDGPPAVIPSPQGQEIMQRIDSTRLWIQKMKEEVKKDRERVLQEGEGATLERSARHSVRKEHLDSTSRAGSASRHRTSSSGSRGHAPAAIPTGASSDGSRRASERPAPPKHAKRHRSSRRSAKTSSGPGPTPRTPTPNPDLRAVTMGIVEGSREGGVECPIFSFMSFLDGSTFDSTARLCQYNVDLAAGLSDEHLDILRAAVFDHNEEAFAELLYGDDVEAEISGVAATLGRSEDPAVQRELVLLQRAAVKRFNEKCTKALKTLLSANGGLGEAVQATASQLERHARQVHGPAMAAS</sequence>
<dbReference type="Proteomes" id="UP000674143">
    <property type="component" value="Unassembled WGS sequence"/>
</dbReference>
<feature type="compositionally biased region" description="Basic and acidic residues" evidence="1">
    <location>
        <begin position="267"/>
        <end position="285"/>
    </location>
</feature>
<feature type="compositionally biased region" description="Basic and acidic residues" evidence="1">
    <location>
        <begin position="70"/>
        <end position="80"/>
    </location>
</feature>
<feature type="compositionally biased region" description="Basic residues" evidence="1">
    <location>
        <begin position="540"/>
        <end position="554"/>
    </location>
</feature>
<dbReference type="AlphaFoldDB" id="A0A836FZM7"/>
<feature type="compositionally biased region" description="Low complexity" evidence="1">
    <location>
        <begin position="498"/>
        <end position="518"/>
    </location>
</feature>
<feature type="compositionally biased region" description="Polar residues" evidence="1">
    <location>
        <begin position="256"/>
        <end position="266"/>
    </location>
</feature>
<feature type="compositionally biased region" description="Pro residues" evidence="1">
    <location>
        <begin position="561"/>
        <end position="570"/>
    </location>
</feature>
<feature type="region of interest" description="Disordered" evidence="1">
    <location>
        <begin position="466"/>
        <end position="574"/>
    </location>
</feature>
<feature type="region of interest" description="Disordered" evidence="1">
    <location>
        <begin position="1"/>
        <end position="453"/>
    </location>
</feature>
<dbReference type="RefSeq" id="XP_067058482.1">
    <property type="nucleotide sequence ID" value="XM_067202381.1"/>
</dbReference>
<protein>
    <submittedName>
        <fullName evidence="2">Uncharacterized protein</fullName>
    </submittedName>
</protein>
<dbReference type="EMBL" id="JAFHLR010000036">
    <property type="protein sequence ID" value="KAG5464851.1"/>
    <property type="molecule type" value="Genomic_DNA"/>
</dbReference>
<accession>A0A836FZM7</accession>
<gene>
    <name evidence="2" type="ORF">LSCM4_00295</name>
</gene>
<dbReference type="KEGG" id="loi:92356315"/>